<dbReference type="PANTHER" id="PTHR35109:SF1">
    <property type="entry name" value="GLUTAMATE RACEMASE"/>
    <property type="match status" value="1"/>
</dbReference>
<name>A0AAN7N5K9_TRANT</name>
<comment type="similarity">
    <text evidence="1">Belongs to the LEA type 3 family.</text>
</comment>
<reference evidence="3 4" key="1">
    <citation type="journal article" date="2023" name="Hortic Res">
        <title>Pangenome of water caltrop reveals structural variations and asymmetric subgenome divergence after allopolyploidization.</title>
        <authorList>
            <person name="Zhang X."/>
            <person name="Chen Y."/>
            <person name="Wang L."/>
            <person name="Yuan Y."/>
            <person name="Fang M."/>
            <person name="Shi L."/>
            <person name="Lu R."/>
            <person name="Comes H.P."/>
            <person name="Ma Y."/>
            <person name="Chen Y."/>
            <person name="Huang G."/>
            <person name="Zhou Y."/>
            <person name="Zheng Z."/>
            <person name="Qiu Y."/>
        </authorList>
    </citation>
    <scope>NUCLEOTIDE SEQUENCE [LARGE SCALE GENOMIC DNA]</scope>
    <source>
        <strain evidence="3">F231</strain>
    </source>
</reference>
<evidence type="ECO:0000256" key="2">
    <source>
        <dbReference type="SAM" id="MobiDB-lite"/>
    </source>
</evidence>
<protein>
    <submittedName>
        <fullName evidence="3">Uncharacterized protein</fullName>
    </submittedName>
</protein>
<evidence type="ECO:0000313" key="3">
    <source>
        <dbReference type="EMBL" id="KAK4804203.1"/>
    </source>
</evidence>
<proteinExistence type="inferred from homology"/>
<organism evidence="3 4">
    <name type="scientific">Trapa natans</name>
    <name type="common">Water chestnut</name>
    <dbReference type="NCBI Taxonomy" id="22666"/>
    <lineage>
        <taxon>Eukaryota</taxon>
        <taxon>Viridiplantae</taxon>
        <taxon>Streptophyta</taxon>
        <taxon>Embryophyta</taxon>
        <taxon>Tracheophyta</taxon>
        <taxon>Spermatophyta</taxon>
        <taxon>Magnoliopsida</taxon>
        <taxon>eudicotyledons</taxon>
        <taxon>Gunneridae</taxon>
        <taxon>Pentapetalae</taxon>
        <taxon>rosids</taxon>
        <taxon>malvids</taxon>
        <taxon>Myrtales</taxon>
        <taxon>Lythraceae</taxon>
        <taxon>Trapa</taxon>
    </lineage>
</organism>
<sequence length="116" mass="13156">MAKFFVAGAKELLLSSWKQPHRGQKAISRRLTGIKQLHQEFAGQVARRDDDDDDDDDEGADEKQELWVPHPRTGIYVPRGHESVIDDIPQQAASLAETYWLRDVDGADKPDPDLYT</sequence>
<keyword evidence="4" id="KW-1185">Reference proteome</keyword>
<evidence type="ECO:0000313" key="4">
    <source>
        <dbReference type="Proteomes" id="UP001346149"/>
    </source>
</evidence>
<dbReference type="AlphaFoldDB" id="A0AAN7N5K9"/>
<dbReference type="EMBL" id="JAXQNO010000001">
    <property type="protein sequence ID" value="KAK4804203.1"/>
    <property type="molecule type" value="Genomic_DNA"/>
</dbReference>
<dbReference type="Proteomes" id="UP001346149">
    <property type="component" value="Unassembled WGS sequence"/>
</dbReference>
<dbReference type="Pfam" id="PF03242">
    <property type="entry name" value="LEA_3a"/>
    <property type="match status" value="1"/>
</dbReference>
<feature type="region of interest" description="Disordered" evidence="2">
    <location>
        <begin position="41"/>
        <end position="65"/>
    </location>
</feature>
<accession>A0AAN7N5K9</accession>
<gene>
    <name evidence="3" type="ORF">SAY86_004020</name>
</gene>
<feature type="compositionally biased region" description="Acidic residues" evidence="2">
    <location>
        <begin position="50"/>
        <end position="60"/>
    </location>
</feature>
<comment type="caution">
    <text evidence="3">The sequence shown here is derived from an EMBL/GenBank/DDBJ whole genome shotgun (WGS) entry which is preliminary data.</text>
</comment>
<dbReference type="InterPro" id="IPR004926">
    <property type="entry name" value="LEA_3a"/>
</dbReference>
<dbReference type="PANTHER" id="PTHR35109">
    <property type="entry name" value="GLUTAMATE RACEMASE"/>
    <property type="match status" value="1"/>
</dbReference>
<evidence type="ECO:0000256" key="1">
    <source>
        <dbReference type="ARBA" id="ARBA00007086"/>
    </source>
</evidence>